<dbReference type="InParanoid" id="D8Q1R2"/>
<organism evidence="2">
    <name type="scientific">Schizophyllum commune (strain H4-8 / FGSC 9210)</name>
    <name type="common">Split gill fungus</name>
    <dbReference type="NCBI Taxonomy" id="578458"/>
    <lineage>
        <taxon>Eukaryota</taxon>
        <taxon>Fungi</taxon>
        <taxon>Dikarya</taxon>
        <taxon>Basidiomycota</taxon>
        <taxon>Agaricomycotina</taxon>
        <taxon>Agaricomycetes</taxon>
        <taxon>Agaricomycetidae</taxon>
        <taxon>Agaricales</taxon>
        <taxon>Schizophyllaceae</taxon>
        <taxon>Schizophyllum</taxon>
    </lineage>
</organism>
<feature type="non-terminal residue" evidence="1">
    <location>
        <position position="231"/>
    </location>
</feature>
<dbReference type="RefSeq" id="XP_003032890.1">
    <property type="nucleotide sequence ID" value="XM_003032844.1"/>
</dbReference>
<proteinExistence type="predicted"/>
<dbReference type="Proteomes" id="UP000007431">
    <property type="component" value="Unassembled WGS sequence"/>
</dbReference>
<dbReference type="EMBL" id="GL377305">
    <property type="protein sequence ID" value="EFI97987.1"/>
    <property type="molecule type" value="Genomic_DNA"/>
</dbReference>
<dbReference type="KEGG" id="scm:SCHCO_02477213"/>
<gene>
    <name evidence="1" type="ORF">SCHCODRAFT_85063</name>
</gene>
<dbReference type="HOGENOM" id="CLU_1202370_0_0_1"/>
<evidence type="ECO:0000313" key="1">
    <source>
        <dbReference type="EMBL" id="EFI97987.1"/>
    </source>
</evidence>
<keyword evidence="2" id="KW-1185">Reference proteome</keyword>
<accession>D8Q1R2</accession>
<dbReference type="VEuPathDB" id="FungiDB:SCHCODRAFT_02477213"/>
<name>D8Q1R2_SCHCM</name>
<protein>
    <submittedName>
        <fullName evidence="1">Expressed protein</fullName>
    </submittedName>
</protein>
<evidence type="ECO:0000313" key="2">
    <source>
        <dbReference type="Proteomes" id="UP000007431"/>
    </source>
</evidence>
<reference evidence="1 2" key="1">
    <citation type="journal article" date="2010" name="Nat. Biotechnol.">
        <title>Genome sequence of the model mushroom Schizophyllum commune.</title>
        <authorList>
            <person name="Ohm R.A."/>
            <person name="de Jong J.F."/>
            <person name="Lugones L.G."/>
            <person name="Aerts A."/>
            <person name="Kothe E."/>
            <person name="Stajich J.E."/>
            <person name="de Vries R.P."/>
            <person name="Record E."/>
            <person name="Levasseur A."/>
            <person name="Baker S.E."/>
            <person name="Bartholomew K.A."/>
            <person name="Coutinho P.M."/>
            <person name="Erdmann S."/>
            <person name="Fowler T.J."/>
            <person name="Gathman A.C."/>
            <person name="Lombard V."/>
            <person name="Henrissat B."/>
            <person name="Knabe N."/>
            <person name="Kuees U."/>
            <person name="Lilly W.W."/>
            <person name="Lindquist E."/>
            <person name="Lucas S."/>
            <person name="Magnuson J.K."/>
            <person name="Piumi F."/>
            <person name="Raudaskoski M."/>
            <person name="Salamov A."/>
            <person name="Schmutz J."/>
            <person name="Schwarze F.W.M.R."/>
            <person name="vanKuyk P.A."/>
            <person name="Horton J.S."/>
            <person name="Grigoriev I.V."/>
            <person name="Woesten H.A.B."/>
        </authorList>
    </citation>
    <scope>NUCLEOTIDE SEQUENCE [LARGE SCALE GENOMIC DNA]</scope>
    <source>
        <strain evidence="2">H4-8 / FGSC 9210</strain>
    </source>
</reference>
<dbReference type="OrthoDB" id="2975989at2759"/>
<dbReference type="AlphaFoldDB" id="D8Q1R2"/>
<dbReference type="GeneID" id="9595990"/>
<sequence>MSKTLDGLPNELLEHITRYAHNWEKLPQRLSVYGVLARVNRRLRAFALRYLFTTLCLPVRKTEDLHFVLKPRPLAALSALLQSDPRYVQYVKHLLIGPRSYPSFHWHDEGPPVVDMTDWSWRFLSHVQSAHWVNLRSFTSLTITCTPATLHILKSCHNLTSLSMRWTHREFPDLSLFPRLESLRLVAKVLGAKKVGKRRRLSSQVVYPCKSLKTLAIHEGVRLPQAIAEQL</sequence>